<keyword evidence="3" id="KW-0540">Nuclease</keyword>
<keyword evidence="3" id="KW-0255">Endonuclease</keyword>
<dbReference type="InterPro" id="IPR047216">
    <property type="entry name" value="Endonuclease_DUF559_bact"/>
</dbReference>
<dbReference type="EMBL" id="JADJMS010000025">
    <property type="protein sequence ID" value="MBK7415777.1"/>
    <property type="molecule type" value="Genomic_DNA"/>
</dbReference>
<feature type="region of interest" description="Disordered" evidence="1">
    <location>
        <begin position="1"/>
        <end position="28"/>
    </location>
</feature>
<evidence type="ECO:0000256" key="1">
    <source>
        <dbReference type="SAM" id="MobiDB-lite"/>
    </source>
</evidence>
<accession>A0A935JY17</accession>
<feature type="domain" description="DUF559" evidence="2">
    <location>
        <begin position="39"/>
        <end position="146"/>
    </location>
</feature>
<evidence type="ECO:0000313" key="4">
    <source>
        <dbReference type="Proteomes" id="UP000739411"/>
    </source>
</evidence>
<reference evidence="3 4" key="1">
    <citation type="submission" date="2020-10" db="EMBL/GenBank/DDBJ databases">
        <title>Connecting structure to function with the recovery of over 1000 high-quality activated sludge metagenome-assembled genomes encoding full-length rRNA genes using long-read sequencing.</title>
        <authorList>
            <person name="Singleton C.M."/>
            <person name="Petriglieri F."/>
            <person name="Kristensen J.M."/>
            <person name="Kirkegaard R.H."/>
            <person name="Michaelsen T.Y."/>
            <person name="Andersen M.H."/>
            <person name="Karst S.M."/>
            <person name="Dueholm M.S."/>
            <person name="Nielsen P.H."/>
            <person name="Albertsen M."/>
        </authorList>
    </citation>
    <scope>NUCLEOTIDE SEQUENCE [LARGE SCALE GENOMIC DNA]</scope>
    <source>
        <strain evidence="3">EsbW_18-Q3-R4-48_BATAC.463</strain>
    </source>
</reference>
<keyword evidence="3" id="KW-0378">Hydrolase</keyword>
<proteinExistence type="predicted"/>
<protein>
    <submittedName>
        <fullName evidence="3">Endonuclease domain-containing protein</fullName>
    </submittedName>
</protein>
<comment type="caution">
    <text evidence="3">The sequence shown here is derived from an EMBL/GenBank/DDBJ whole genome shotgun (WGS) entry which is preliminary data.</text>
</comment>
<dbReference type="GO" id="GO:0004519">
    <property type="term" value="F:endonuclease activity"/>
    <property type="evidence" value="ECO:0007669"/>
    <property type="project" value="UniProtKB-KW"/>
</dbReference>
<dbReference type="Gene3D" id="3.40.960.10">
    <property type="entry name" value="VSR Endonuclease"/>
    <property type="match status" value="1"/>
</dbReference>
<dbReference type="AlphaFoldDB" id="A0A935JY17"/>
<dbReference type="CDD" id="cd01038">
    <property type="entry name" value="Endonuclease_DUF559"/>
    <property type="match status" value="1"/>
</dbReference>
<feature type="compositionally biased region" description="Pro residues" evidence="1">
    <location>
        <begin position="1"/>
        <end position="11"/>
    </location>
</feature>
<organism evidence="3 4">
    <name type="scientific">Candidatus Dechloromonas phosphorivorans</name>
    <dbReference type="NCBI Taxonomy" id="2899244"/>
    <lineage>
        <taxon>Bacteria</taxon>
        <taxon>Pseudomonadati</taxon>
        <taxon>Pseudomonadota</taxon>
        <taxon>Betaproteobacteria</taxon>
        <taxon>Rhodocyclales</taxon>
        <taxon>Azonexaceae</taxon>
        <taxon>Dechloromonas</taxon>
    </lineage>
</organism>
<name>A0A935JY17_9RHOO</name>
<dbReference type="PANTHER" id="PTHR38590:SF1">
    <property type="entry name" value="BLL0828 PROTEIN"/>
    <property type="match status" value="1"/>
</dbReference>
<dbReference type="InterPro" id="IPR011335">
    <property type="entry name" value="Restrct_endonuc-II-like"/>
</dbReference>
<dbReference type="Proteomes" id="UP000739411">
    <property type="component" value="Unassembled WGS sequence"/>
</dbReference>
<dbReference type="SUPFAM" id="SSF52980">
    <property type="entry name" value="Restriction endonuclease-like"/>
    <property type="match status" value="1"/>
</dbReference>
<gene>
    <name evidence="3" type="ORF">IPJ38_12315</name>
</gene>
<dbReference type="InterPro" id="IPR007569">
    <property type="entry name" value="DUF559"/>
</dbReference>
<dbReference type="PANTHER" id="PTHR38590">
    <property type="entry name" value="BLL0828 PROTEIN"/>
    <property type="match status" value="1"/>
</dbReference>
<dbReference type="Pfam" id="PF04480">
    <property type="entry name" value="DUF559"/>
    <property type="match status" value="1"/>
</dbReference>
<evidence type="ECO:0000313" key="3">
    <source>
        <dbReference type="EMBL" id="MBK7415777.1"/>
    </source>
</evidence>
<sequence>MRDKNPTPPAPLVRGESTAPSPDKGRAGEGLVFLKYDKRLTALARENRKTPTPAEALIWQKVLRSKQLEHHKFLRQKPIGPYIVDFYCAELRLVIEIDGDSHAEQADYDTQRTEYLNALGLRVIRYENRDVISNLPGIYEHLQTNLETP</sequence>
<evidence type="ECO:0000259" key="2">
    <source>
        <dbReference type="Pfam" id="PF04480"/>
    </source>
</evidence>